<protein>
    <submittedName>
        <fullName evidence="2">Spore coat protein JB</fullName>
    </submittedName>
</protein>
<dbReference type="Proteomes" id="UP000243255">
    <property type="component" value="Unassembled WGS sequence"/>
</dbReference>
<evidence type="ECO:0000313" key="2">
    <source>
        <dbReference type="EMBL" id="SHG80457.1"/>
    </source>
</evidence>
<keyword evidence="3" id="KW-1185">Reference proteome</keyword>
<dbReference type="AlphaFoldDB" id="A0A1M5MTB3"/>
<gene>
    <name evidence="2" type="ORF">SAMN04488530_1085</name>
</gene>
<dbReference type="RefSeq" id="WP_073124924.1">
    <property type="nucleotide sequence ID" value="NZ_BAABCH010000002.1"/>
</dbReference>
<dbReference type="InterPro" id="IPR024207">
    <property type="entry name" value="CotJB_dom"/>
</dbReference>
<sequence length="88" mass="10347">MRPSTRSELLRKVQELGFACVDMNLYLDNNPEDKNALNAYNSLCSQFAQARCAYENKYGPLTNFGYAPSKYPWEWVSQPWPWDKEFNQ</sequence>
<dbReference type="OrthoDB" id="9804099at2"/>
<keyword evidence="2" id="KW-0167">Capsid protein</keyword>
<dbReference type="STRING" id="1121321.SAMN04488530_1085"/>
<evidence type="ECO:0000313" key="3">
    <source>
        <dbReference type="Proteomes" id="UP000243255"/>
    </source>
</evidence>
<organism evidence="2 3">
    <name type="scientific">Asaccharospora irregularis DSM 2635</name>
    <dbReference type="NCBI Taxonomy" id="1121321"/>
    <lineage>
        <taxon>Bacteria</taxon>
        <taxon>Bacillati</taxon>
        <taxon>Bacillota</taxon>
        <taxon>Clostridia</taxon>
        <taxon>Peptostreptococcales</taxon>
        <taxon>Peptostreptococcaceae</taxon>
        <taxon>Asaccharospora</taxon>
    </lineage>
</organism>
<dbReference type="PIRSF" id="PIRSF010606">
    <property type="entry name" value="Spore_coat_CotJB"/>
    <property type="match status" value="1"/>
</dbReference>
<feature type="domain" description="Protein CotJB" evidence="1">
    <location>
        <begin position="8"/>
        <end position="83"/>
    </location>
</feature>
<reference evidence="3" key="1">
    <citation type="submission" date="2016-11" db="EMBL/GenBank/DDBJ databases">
        <authorList>
            <person name="Varghese N."/>
            <person name="Submissions S."/>
        </authorList>
    </citation>
    <scope>NUCLEOTIDE SEQUENCE [LARGE SCALE GENOMIC DNA]</scope>
    <source>
        <strain evidence="3">DSM 2635</strain>
    </source>
</reference>
<dbReference type="EMBL" id="FQWX01000008">
    <property type="protein sequence ID" value="SHG80457.1"/>
    <property type="molecule type" value="Genomic_DNA"/>
</dbReference>
<dbReference type="InterPro" id="IPR016571">
    <property type="entry name" value="Spore_coat_assembly_CotJB"/>
</dbReference>
<dbReference type="Pfam" id="PF12652">
    <property type="entry name" value="CotJB"/>
    <property type="match status" value="1"/>
</dbReference>
<proteinExistence type="predicted"/>
<keyword evidence="2" id="KW-0946">Virion</keyword>
<accession>A0A1M5MTB3</accession>
<name>A0A1M5MTB3_9FIRM</name>
<evidence type="ECO:0000259" key="1">
    <source>
        <dbReference type="Pfam" id="PF12652"/>
    </source>
</evidence>